<reference evidence="3 4" key="1">
    <citation type="journal article" date="2010" name="BMC Genomics">
        <title>Genome analysis and comparative genomics of a Giardia intestinalis assemblage E isolate.</title>
        <authorList>
            <person name="Jerlstrom-Hultqvist J."/>
            <person name="Franzen O."/>
            <person name="Ankarklev J."/>
            <person name="Xu F."/>
            <person name="Nohynkova E."/>
            <person name="Andersson J.O."/>
            <person name="Svard S.G."/>
            <person name="Andersson B."/>
        </authorList>
    </citation>
    <scope>NUCLEOTIDE SEQUENCE [LARGE SCALE GENOMIC DNA]</scope>
    <source>
        <strain evidence="3 4">P15</strain>
    </source>
</reference>
<evidence type="ECO:0000313" key="4">
    <source>
        <dbReference type="Proteomes" id="UP000008974"/>
    </source>
</evidence>
<feature type="region of interest" description="Disordered" evidence="2">
    <location>
        <begin position="38"/>
        <end position="107"/>
    </location>
</feature>
<dbReference type="Proteomes" id="UP000008974">
    <property type="component" value="Unassembled WGS sequence"/>
</dbReference>
<evidence type="ECO:0000256" key="2">
    <source>
        <dbReference type="SAM" id="MobiDB-lite"/>
    </source>
</evidence>
<accession>E1F4E3</accession>
<dbReference type="AlphaFoldDB" id="E1F4E3"/>
<dbReference type="VEuPathDB" id="GiardiaDB:GLP15_3596"/>
<feature type="coiled-coil region" evidence="1">
    <location>
        <begin position="148"/>
        <end position="175"/>
    </location>
</feature>
<feature type="compositionally biased region" description="Basic and acidic residues" evidence="2">
    <location>
        <begin position="48"/>
        <end position="63"/>
    </location>
</feature>
<dbReference type="GO" id="GO:0008298">
    <property type="term" value="P:intracellular mRNA localization"/>
    <property type="evidence" value="ECO:0007669"/>
    <property type="project" value="TreeGrafter"/>
</dbReference>
<sequence>MVDSSTTQASVAEQLPEGERIDQVDTEQLSAASAKKISIVLKGASSTDKPESDDCKGEEDNSQKESTAQDSASEVNKNTKKPRKERLRSDYPKVIEPLPPKPDYGPVEKAVKRLDDKIAKSKEVVASIVGEISSLDEKLKSLSFDALSEDLRSRLKAARDEFSALQSTKKEIYERLNPITAKIKSIIGDGQGLKNFNTIADQLARLKYESEHTSMTPEEEKKTQANIKKLSEKVKCLPKVRELEEERVSIEKELEELKKKIDPVKKQRDQLEKEANEALSKNNPDRLNRSEILTKIKELRARKDKENEVLDALYSEKRAVTTEYRTAMRAYTSEERRVEAQTSYRGFLRNKWKTLCKLINGAGAAITEQGDESGEFVVSSYPLTDLSKRVPQRFEREVNADERVSDKSAISLAIVEAAKAKLAKWCEEAIATGSFGTTKMVKTGKRTEVILNKDLCELLNVLDIDHSSVSSKEEVTKILKMCRGELDDDDEEAKEQKRLAEEEAKKAAAAAEEEARKKAEEAEEKKQKRLSLFYLFTAKGFHIDSLLYSINRIIFLKYQFLTPLLAYWIQLYKNSSGASISRRRLRYLPCIRSLILVDARLAESTLSYVKGAGRTKVSSFAFSTFIKMLCYSYRIEAQLPTILKILNFSFPAQLRVIEVEASAKLKLLKPIMTGEDEELVALLLFKNGKLAPDLQNAIEDYESADKLVTDGRAKIQKYPLPPHLKDTTIYYSPRCDMTVVKGSSLGDLANKMHSLKYYNWCYRAIKTISCNGCCKDPNPHELIQLRYFQQVPPSATSHLLIASNYWKYRSAINYVCFCSSTEPFQEEVSAILQRGRSIYGLYVPAIFIQTVSFAFARAGHISIINSLTLGADEYTLCMDQTAKKEDSQQQSRPPPSIDFTNECTVNSLALWYCLIKLLVSRVSNIIMDHPIEPQLDNMVERSSCLRYSTTDFSMPMFSAQKSHNTASRTEITQRLTQIMGIDIIGEKESRRLSKSADNSKKSSGSFLPYNDSTSQYFEWVQIKSHKNSYILVCSSLWQLVNMAFAERGVIHVAVGRGDIPKYIFNIDAVQNNRSLEIAIDRYRSLLRAELDSLKLSLLHVYLTQKNFLWAAPDTELAKSIIQELHI</sequence>
<evidence type="ECO:0000313" key="3">
    <source>
        <dbReference type="EMBL" id="EFO62670.1"/>
    </source>
</evidence>
<dbReference type="GO" id="GO:0005783">
    <property type="term" value="C:endoplasmic reticulum"/>
    <property type="evidence" value="ECO:0007669"/>
    <property type="project" value="TreeGrafter"/>
</dbReference>
<dbReference type="InterPro" id="IPR039604">
    <property type="entry name" value="Bfr1"/>
</dbReference>
<dbReference type="GO" id="GO:1990904">
    <property type="term" value="C:ribonucleoprotein complex"/>
    <property type="evidence" value="ECO:0007669"/>
    <property type="project" value="TreeGrafter"/>
</dbReference>
<organism evidence="3 4">
    <name type="scientific">Giardia intestinalis (strain P15)</name>
    <name type="common">Giardia lamblia</name>
    <dbReference type="NCBI Taxonomy" id="658858"/>
    <lineage>
        <taxon>Eukaryota</taxon>
        <taxon>Metamonada</taxon>
        <taxon>Diplomonadida</taxon>
        <taxon>Hexamitidae</taxon>
        <taxon>Giardiinae</taxon>
        <taxon>Giardia</taxon>
    </lineage>
</organism>
<name>E1F4E3_GIAIA</name>
<keyword evidence="1" id="KW-0175">Coiled coil</keyword>
<feature type="coiled-coil region" evidence="1">
    <location>
        <begin position="240"/>
        <end position="316"/>
    </location>
</feature>
<dbReference type="GO" id="GO:0042175">
    <property type="term" value="C:nuclear outer membrane-endoplasmic reticulum membrane network"/>
    <property type="evidence" value="ECO:0007669"/>
    <property type="project" value="TreeGrafter"/>
</dbReference>
<protein>
    <submittedName>
        <fullName evidence="3">Spindle pole protein, putative</fullName>
    </submittedName>
</protein>
<comment type="caution">
    <text evidence="3">The sequence shown here is derived from an EMBL/GenBank/DDBJ whole genome shotgun (WGS) entry which is preliminary data.</text>
</comment>
<evidence type="ECO:0000256" key="1">
    <source>
        <dbReference type="SAM" id="Coils"/>
    </source>
</evidence>
<dbReference type="PANTHER" id="PTHR31027:SF2">
    <property type="entry name" value="LEBERCILIN DOMAIN-CONTAINING PROTEIN"/>
    <property type="match status" value="1"/>
</dbReference>
<proteinExistence type="predicted"/>
<gene>
    <name evidence="3" type="ORF">GLP15_3596</name>
</gene>
<dbReference type="PANTHER" id="PTHR31027">
    <property type="entry name" value="NUCLEAR SEGREGATION PROTEIN BFR1"/>
    <property type="match status" value="1"/>
</dbReference>
<dbReference type="EMBL" id="ACVC01000167">
    <property type="protein sequence ID" value="EFO62670.1"/>
    <property type="molecule type" value="Genomic_DNA"/>
</dbReference>
<dbReference type="OrthoDB" id="10261862at2759"/>
<dbReference type="GO" id="GO:0003729">
    <property type="term" value="F:mRNA binding"/>
    <property type="evidence" value="ECO:0007669"/>
    <property type="project" value="TreeGrafter"/>
</dbReference>
<feature type="coiled-coil region" evidence="1">
    <location>
        <begin position="483"/>
        <end position="532"/>
    </location>
</feature>
<feature type="region of interest" description="Disordered" evidence="2">
    <location>
        <begin position="1"/>
        <end position="23"/>
    </location>
</feature>
<feature type="compositionally biased region" description="Polar residues" evidence="2">
    <location>
        <begin position="1"/>
        <end position="11"/>
    </location>
</feature>
<feature type="compositionally biased region" description="Polar residues" evidence="2">
    <location>
        <begin position="64"/>
        <end position="76"/>
    </location>
</feature>